<dbReference type="Pfam" id="PF00884">
    <property type="entry name" value="Sulfatase"/>
    <property type="match status" value="1"/>
</dbReference>
<dbReference type="GO" id="GO:0016740">
    <property type="term" value="F:transferase activity"/>
    <property type="evidence" value="ECO:0007669"/>
    <property type="project" value="UniProtKB-KW"/>
</dbReference>
<dbReference type="Gene3D" id="3.40.720.10">
    <property type="entry name" value="Alkaline Phosphatase, subunit A"/>
    <property type="match status" value="1"/>
</dbReference>
<accession>A0A7J5PVM4</accession>
<dbReference type="InterPro" id="IPR024607">
    <property type="entry name" value="Sulfatase_CS"/>
</dbReference>
<comment type="caution">
    <text evidence="5">The sequence shown here is derived from an EMBL/GenBank/DDBJ whole genome shotgun (WGS) entry which is preliminary data.</text>
</comment>
<feature type="modified residue" description="3-oxoalanine (Ser)" evidence="3">
    <location>
        <position position="74"/>
    </location>
</feature>
<keyword evidence="5" id="KW-0808">Transferase</keyword>
<dbReference type="PROSITE" id="PS51257">
    <property type="entry name" value="PROKAR_LIPOPROTEIN"/>
    <property type="match status" value="1"/>
</dbReference>
<dbReference type="InterPro" id="IPR052701">
    <property type="entry name" value="GAG_Ulvan_Degrading_Sulfatases"/>
</dbReference>
<reference evidence="5 6" key="1">
    <citation type="journal article" date="2019" name="Nat. Med.">
        <title>A library of human gut bacterial isolates paired with longitudinal multiomics data enables mechanistic microbiome research.</title>
        <authorList>
            <person name="Poyet M."/>
            <person name="Groussin M."/>
            <person name="Gibbons S.M."/>
            <person name="Avila-Pacheco J."/>
            <person name="Jiang X."/>
            <person name="Kearney S.M."/>
            <person name="Perrotta A.R."/>
            <person name="Berdy B."/>
            <person name="Zhao S."/>
            <person name="Lieberman T.D."/>
            <person name="Swanson P.K."/>
            <person name="Smith M."/>
            <person name="Roesemann S."/>
            <person name="Alexander J.E."/>
            <person name="Rich S.A."/>
            <person name="Livny J."/>
            <person name="Vlamakis H."/>
            <person name="Clish C."/>
            <person name="Bullock K."/>
            <person name="Deik A."/>
            <person name="Scott J."/>
            <person name="Pierce K.A."/>
            <person name="Xavier R.J."/>
            <person name="Alm E.J."/>
        </authorList>
    </citation>
    <scope>NUCLEOTIDE SEQUENCE [LARGE SCALE GENOMIC DNA]</scope>
    <source>
        <strain evidence="5 6">BIOML-A58</strain>
    </source>
</reference>
<dbReference type="RefSeq" id="WP_151935059.1">
    <property type="nucleotide sequence ID" value="NZ_WDED01000022.1"/>
</dbReference>
<sequence length="549" mass="62653">MRTKKSGLILSMGVLSCMGGQAQERPNIIFILTDDQPYSLLHCTGNELIETPNLDKLADEGVLFTNAHASSAISTPSRTCILTGKYERNHGVNFNSGTSLSAEGWAECYPNLLRENGYYTGYVGKNHTPIGDKGYQTGLMEKSYDYWYGGHEHLGFYPKMRHAIFKDAESETQVEILQEGMLDFLNPNERNLKGALHFLGKRPKDQPFFLNVCFNLPHGAGTKSMKMKPGDPDIYCTLYRDKEILLPQHYIAKADLKSPKLPAEIHHVADRQNIYDYCDTPEGLKEMNIREMQSVTGIDLLVGRLIDELKKQGLDKNTILVFTSDHGIFNGQYGLGGKAFCYEYCTRVPLIIYDPTLPELQRTKDNDELVLNIDLSATFLDYAGIQKPSDYQGYSLRPILKGEQEKVRDYLFSENLWSTHFGNPRCESIQDKKWKYIRYYKNENLSAVEKMKHFKELGLKSNVIYKTDMTDVLRYRIFVDAGLKGEPAVYEELFNLQSDPDESANLINNNGCREVLEKLRKEWFRALKYARGNGKPKVDIICNNVEIPK</sequence>
<comment type="similarity">
    <text evidence="1">Belongs to the sulfatase family.</text>
</comment>
<protein>
    <submittedName>
        <fullName evidence="5">Sulfatase-like hydrolase/transferase</fullName>
    </submittedName>
</protein>
<evidence type="ECO:0000256" key="3">
    <source>
        <dbReference type="PIRSR" id="PIRSR600917-52"/>
    </source>
</evidence>
<dbReference type="PANTHER" id="PTHR43751">
    <property type="entry name" value="SULFATASE"/>
    <property type="match status" value="1"/>
</dbReference>
<dbReference type="Proteomes" id="UP000434604">
    <property type="component" value="Unassembled WGS sequence"/>
</dbReference>
<evidence type="ECO:0000259" key="4">
    <source>
        <dbReference type="Pfam" id="PF00884"/>
    </source>
</evidence>
<gene>
    <name evidence="5" type="ORF">GA398_15075</name>
</gene>
<dbReference type="InterPro" id="IPR000917">
    <property type="entry name" value="Sulfatase_N"/>
</dbReference>
<dbReference type="SUPFAM" id="SSF53649">
    <property type="entry name" value="Alkaline phosphatase-like"/>
    <property type="match status" value="1"/>
</dbReference>
<dbReference type="PROSITE" id="PS00523">
    <property type="entry name" value="SULFATASE_1"/>
    <property type="match status" value="1"/>
</dbReference>
<dbReference type="AlphaFoldDB" id="A0A7J5PVM4"/>
<keyword evidence="2 5" id="KW-0378">Hydrolase</keyword>
<evidence type="ECO:0000256" key="2">
    <source>
        <dbReference type="ARBA" id="ARBA00022801"/>
    </source>
</evidence>
<dbReference type="EMBL" id="WDED01000022">
    <property type="protein sequence ID" value="KAB6146717.1"/>
    <property type="molecule type" value="Genomic_DNA"/>
</dbReference>
<organism evidence="5 6">
    <name type="scientific">Bacteroides xylanisolvens</name>
    <dbReference type="NCBI Taxonomy" id="371601"/>
    <lineage>
        <taxon>Bacteria</taxon>
        <taxon>Pseudomonadati</taxon>
        <taxon>Bacteroidota</taxon>
        <taxon>Bacteroidia</taxon>
        <taxon>Bacteroidales</taxon>
        <taxon>Bacteroidaceae</taxon>
        <taxon>Bacteroides</taxon>
    </lineage>
</organism>
<dbReference type="InterPro" id="IPR017850">
    <property type="entry name" value="Alkaline_phosphatase_core_sf"/>
</dbReference>
<name>A0A7J5PVM4_9BACE</name>
<evidence type="ECO:0000313" key="5">
    <source>
        <dbReference type="EMBL" id="KAB6146717.1"/>
    </source>
</evidence>
<dbReference type="PANTHER" id="PTHR43751:SF1">
    <property type="entry name" value="SULFATASE ATSG-RELATED"/>
    <property type="match status" value="1"/>
</dbReference>
<dbReference type="GO" id="GO:0016787">
    <property type="term" value="F:hydrolase activity"/>
    <property type="evidence" value="ECO:0007669"/>
    <property type="project" value="UniProtKB-KW"/>
</dbReference>
<proteinExistence type="inferred from homology"/>
<feature type="domain" description="Sulfatase N-terminal" evidence="4">
    <location>
        <begin position="26"/>
        <end position="385"/>
    </location>
</feature>
<comment type="PTM">
    <text evidence="3">The conversion to 3-oxoalanine (also known as C-formylglycine, FGly), of a serine or cysteine residue in prokaryotes and of a cysteine residue in eukaryotes, is critical for catalytic activity.</text>
</comment>
<evidence type="ECO:0000313" key="6">
    <source>
        <dbReference type="Proteomes" id="UP000434604"/>
    </source>
</evidence>
<evidence type="ECO:0000256" key="1">
    <source>
        <dbReference type="ARBA" id="ARBA00008779"/>
    </source>
</evidence>